<comment type="subcellular location">
    <subcellularLocation>
        <location evidence="3">Chromosome</location>
        <location evidence="3">Centromere</location>
        <location evidence="3">Kinetochore</location>
    </subcellularLocation>
    <subcellularLocation>
        <location evidence="2">Cytoplasm</location>
        <location evidence="2">Cytoskeleton</location>
        <location evidence="2">Spindle</location>
    </subcellularLocation>
    <subcellularLocation>
        <location evidence="1">Nucleus</location>
    </subcellularLocation>
</comment>
<evidence type="ECO:0000256" key="14">
    <source>
        <dbReference type="ARBA" id="ARBA00023306"/>
    </source>
</evidence>
<dbReference type="GO" id="GO:0051301">
    <property type="term" value="P:cell division"/>
    <property type="evidence" value="ECO:0007669"/>
    <property type="project" value="UniProtKB-KW"/>
</dbReference>
<keyword evidence="15" id="KW-0137">Centromere</keyword>
<evidence type="ECO:0000256" key="15">
    <source>
        <dbReference type="ARBA" id="ARBA00023328"/>
    </source>
</evidence>
<keyword evidence="7" id="KW-0963">Cytoplasm</keyword>
<evidence type="ECO:0000313" key="18">
    <source>
        <dbReference type="EMBL" id="KIY72514.1"/>
    </source>
</evidence>
<evidence type="ECO:0000256" key="5">
    <source>
        <dbReference type="ARBA" id="ARBA00020261"/>
    </source>
</evidence>
<evidence type="ECO:0000256" key="16">
    <source>
        <dbReference type="ARBA" id="ARBA00030566"/>
    </source>
</evidence>
<evidence type="ECO:0000313" key="19">
    <source>
        <dbReference type="Proteomes" id="UP000054007"/>
    </source>
</evidence>
<dbReference type="Pfam" id="PF08649">
    <property type="entry name" value="DASH_Dad1"/>
    <property type="match status" value="1"/>
</dbReference>
<organism evidence="18 19">
    <name type="scientific">Cylindrobasidium torrendii FP15055 ss-10</name>
    <dbReference type="NCBI Taxonomy" id="1314674"/>
    <lineage>
        <taxon>Eukaryota</taxon>
        <taxon>Fungi</taxon>
        <taxon>Dikarya</taxon>
        <taxon>Basidiomycota</taxon>
        <taxon>Agaricomycotina</taxon>
        <taxon>Agaricomycetes</taxon>
        <taxon>Agaricomycetidae</taxon>
        <taxon>Agaricales</taxon>
        <taxon>Marasmiineae</taxon>
        <taxon>Physalacriaceae</taxon>
        <taxon>Cylindrobasidium</taxon>
    </lineage>
</organism>
<dbReference type="GO" id="GO:0051010">
    <property type="term" value="F:microtubule plus-end binding"/>
    <property type="evidence" value="ECO:0007669"/>
    <property type="project" value="TreeGrafter"/>
</dbReference>
<evidence type="ECO:0000256" key="7">
    <source>
        <dbReference type="ARBA" id="ARBA00022490"/>
    </source>
</evidence>
<dbReference type="PANTHER" id="PTHR28025">
    <property type="entry name" value="DASH COMPLEX SUBUNIT DAD1"/>
    <property type="match status" value="1"/>
</dbReference>
<dbReference type="GO" id="GO:0042729">
    <property type="term" value="C:DASH complex"/>
    <property type="evidence" value="ECO:0007669"/>
    <property type="project" value="InterPro"/>
</dbReference>
<keyword evidence="6" id="KW-0158">Chromosome</keyword>
<evidence type="ECO:0000256" key="8">
    <source>
        <dbReference type="ARBA" id="ARBA00022618"/>
    </source>
</evidence>
<dbReference type="GO" id="GO:0044732">
    <property type="term" value="C:mitotic spindle pole body"/>
    <property type="evidence" value="ECO:0007669"/>
    <property type="project" value="TreeGrafter"/>
</dbReference>
<keyword evidence="19" id="KW-1185">Reference proteome</keyword>
<evidence type="ECO:0000256" key="1">
    <source>
        <dbReference type="ARBA" id="ARBA00004123"/>
    </source>
</evidence>
<keyword evidence="11" id="KW-0995">Kinetochore</keyword>
<dbReference type="Proteomes" id="UP000054007">
    <property type="component" value="Unassembled WGS sequence"/>
</dbReference>
<feature type="region of interest" description="Disordered" evidence="17">
    <location>
        <begin position="75"/>
        <end position="98"/>
    </location>
</feature>
<proteinExistence type="inferred from homology"/>
<gene>
    <name evidence="18" type="ORF">CYLTODRAFT_486347</name>
</gene>
<keyword evidence="10" id="KW-0498">Mitosis</keyword>
<dbReference type="EMBL" id="KN880443">
    <property type="protein sequence ID" value="KIY72514.1"/>
    <property type="molecule type" value="Genomic_DNA"/>
</dbReference>
<evidence type="ECO:0000256" key="9">
    <source>
        <dbReference type="ARBA" id="ARBA00022701"/>
    </source>
</evidence>
<evidence type="ECO:0000256" key="6">
    <source>
        <dbReference type="ARBA" id="ARBA00022454"/>
    </source>
</evidence>
<evidence type="ECO:0000256" key="3">
    <source>
        <dbReference type="ARBA" id="ARBA00004629"/>
    </source>
</evidence>
<keyword evidence="13" id="KW-0539">Nucleus</keyword>
<dbReference type="GO" id="GO:0005876">
    <property type="term" value="C:spindle microtubule"/>
    <property type="evidence" value="ECO:0007669"/>
    <property type="project" value="TreeGrafter"/>
</dbReference>
<evidence type="ECO:0000256" key="10">
    <source>
        <dbReference type="ARBA" id="ARBA00022776"/>
    </source>
</evidence>
<keyword evidence="9" id="KW-0493">Microtubule</keyword>
<evidence type="ECO:0000256" key="11">
    <source>
        <dbReference type="ARBA" id="ARBA00022838"/>
    </source>
</evidence>
<keyword evidence="8" id="KW-0132">Cell division</keyword>
<protein>
    <recommendedName>
        <fullName evidence="5">DASH complex subunit DAD1</fullName>
    </recommendedName>
    <alternativeName>
        <fullName evidence="16">Outer kinetochore protein DAD1</fullName>
    </alternativeName>
</protein>
<dbReference type="AlphaFoldDB" id="A0A0D7BQS0"/>
<sequence length="98" mass="10805">MPEPSRNETPSFFDLERERLTREITTGFEELLSSNNSLNRVLQDVLGRAEEWDTLATLWTSFADLMKQSHTVVPETEQGMGVPGTGGHIVAGSTSAKP</sequence>
<evidence type="ECO:0000256" key="12">
    <source>
        <dbReference type="ARBA" id="ARBA00023212"/>
    </source>
</evidence>
<dbReference type="STRING" id="1314674.A0A0D7BQS0"/>
<name>A0A0D7BQS0_9AGAR</name>
<dbReference type="OrthoDB" id="5566853at2759"/>
<evidence type="ECO:0000256" key="2">
    <source>
        <dbReference type="ARBA" id="ARBA00004186"/>
    </source>
</evidence>
<reference evidence="18 19" key="1">
    <citation type="journal article" date="2015" name="Fungal Genet. Biol.">
        <title>Evolution of novel wood decay mechanisms in Agaricales revealed by the genome sequences of Fistulina hepatica and Cylindrobasidium torrendii.</title>
        <authorList>
            <person name="Floudas D."/>
            <person name="Held B.W."/>
            <person name="Riley R."/>
            <person name="Nagy L.G."/>
            <person name="Koehler G."/>
            <person name="Ransdell A.S."/>
            <person name="Younus H."/>
            <person name="Chow J."/>
            <person name="Chiniquy J."/>
            <person name="Lipzen A."/>
            <person name="Tritt A."/>
            <person name="Sun H."/>
            <person name="Haridas S."/>
            <person name="LaButti K."/>
            <person name="Ohm R.A."/>
            <person name="Kues U."/>
            <person name="Blanchette R.A."/>
            <person name="Grigoriev I.V."/>
            <person name="Minto R.E."/>
            <person name="Hibbett D.S."/>
        </authorList>
    </citation>
    <scope>NUCLEOTIDE SEQUENCE [LARGE SCALE GENOMIC DNA]</scope>
    <source>
        <strain evidence="18 19">FP15055 ss-10</strain>
    </source>
</reference>
<evidence type="ECO:0000256" key="4">
    <source>
        <dbReference type="ARBA" id="ARBA00010146"/>
    </source>
</evidence>
<dbReference type="InterPro" id="IPR013958">
    <property type="entry name" value="DASH_Dad1"/>
</dbReference>
<dbReference type="PANTHER" id="PTHR28025:SF1">
    <property type="entry name" value="DASH COMPLEX SUBUNIT DAD1"/>
    <property type="match status" value="1"/>
</dbReference>
<accession>A0A0D7BQS0</accession>
<evidence type="ECO:0000256" key="13">
    <source>
        <dbReference type="ARBA" id="ARBA00023242"/>
    </source>
</evidence>
<keyword evidence="12" id="KW-0206">Cytoskeleton</keyword>
<keyword evidence="14" id="KW-0131">Cell cycle</keyword>
<evidence type="ECO:0000256" key="17">
    <source>
        <dbReference type="SAM" id="MobiDB-lite"/>
    </source>
</evidence>
<dbReference type="GO" id="GO:0072686">
    <property type="term" value="C:mitotic spindle"/>
    <property type="evidence" value="ECO:0007669"/>
    <property type="project" value="InterPro"/>
</dbReference>
<comment type="similarity">
    <text evidence="4">Belongs to the DASH complex DAD1 family.</text>
</comment>